<proteinExistence type="predicted"/>
<accession>A0A853I6A8</accession>
<comment type="caution">
    <text evidence="3">The sequence shown here is derived from an EMBL/GenBank/DDBJ whole genome shotgun (WGS) entry which is preliminary data.</text>
</comment>
<dbReference type="PANTHER" id="PTHR30388:SF6">
    <property type="entry name" value="XANTHINE DEHYDROGENASE SUBUNIT A-RELATED"/>
    <property type="match status" value="1"/>
</dbReference>
<dbReference type="Gene3D" id="3.40.50.720">
    <property type="entry name" value="NAD(P)-binding Rossmann-like Domain"/>
    <property type="match status" value="1"/>
</dbReference>
<dbReference type="Pfam" id="PF13478">
    <property type="entry name" value="XdhC_C"/>
    <property type="match status" value="1"/>
</dbReference>
<protein>
    <submittedName>
        <fullName evidence="3">Xanthine dehydrogenase accessory protein XdhC</fullName>
    </submittedName>
</protein>
<feature type="domain" description="XdhC- CoxI" evidence="1">
    <location>
        <begin position="15"/>
        <end position="75"/>
    </location>
</feature>
<feature type="domain" description="XdhC Rossmann" evidence="2">
    <location>
        <begin position="108"/>
        <end position="249"/>
    </location>
</feature>
<evidence type="ECO:0000313" key="4">
    <source>
        <dbReference type="Proteomes" id="UP000569732"/>
    </source>
</evidence>
<dbReference type="InterPro" id="IPR014308">
    <property type="entry name" value="Xanthine_DH_XdhC"/>
</dbReference>
<dbReference type="NCBIfam" id="TIGR02964">
    <property type="entry name" value="xanthine_xdhC"/>
    <property type="match status" value="1"/>
</dbReference>
<dbReference type="InterPro" id="IPR027051">
    <property type="entry name" value="XdhC_Rossmann_dom"/>
</dbReference>
<dbReference type="Proteomes" id="UP000569732">
    <property type="component" value="Unassembled WGS sequence"/>
</dbReference>
<dbReference type="AlphaFoldDB" id="A0A853I6A8"/>
<dbReference type="Pfam" id="PF02625">
    <property type="entry name" value="XdhC_CoxI"/>
    <property type="match status" value="1"/>
</dbReference>
<sequence length="286" mass="31845">MSMNWVEAVNQLNTSGDAFVLVTLLATRGSTPRDSGTKMVVSVNTTYDTIGGGHLEYQIIATAQKMLAEQQPQQHLAYFPLGPSLGQCCGGSTIVLFEQFSARQVSIMLFGAGHVGKALISILGELPCQVSWVDSRPDQFPLATPNNVKTITSKYPADEVHLMPANSYFLVMTHSHQLDYDICETILKRNHFSYLGLIGSTSKWRRFKQRLTHKKFDDNIISRIQCPVGLNEVPGKRPMEVAVSIAGEIINHYQQHQSNNDKQQEKQQGIQWQQLKSLVTEVTAKG</sequence>
<organism evidence="3 4">
    <name type="scientific">Spartinivicinus marinus</name>
    <dbReference type="NCBI Taxonomy" id="2994442"/>
    <lineage>
        <taxon>Bacteria</taxon>
        <taxon>Pseudomonadati</taxon>
        <taxon>Pseudomonadota</taxon>
        <taxon>Gammaproteobacteria</taxon>
        <taxon>Oceanospirillales</taxon>
        <taxon>Zooshikellaceae</taxon>
        <taxon>Spartinivicinus</taxon>
    </lineage>
</organism>
<evidence type="ECO:0000259" key="2">
    <source>
        <dbReference type="Pfam" id="PF13478"/>
    </source>
</evidence>
<gene>
    <name evidence="3" type="primary">xdhC</name>
    <name evidence="3" type="ORF">H0A36_03685</name>
</gene>
<dbReference type="EMBL" id="JACCKB010000003">
    <property type="protein sequence ID" value="NYZ65097.1"/>
    <property type="molecule type" value="Genomic_DNA"/>
</dbReference>
<dbReference type="InterPro" id="IPR052698">
    <property type="entry name" value="MoCofactor_Util/Proc"/>
</dbReference>
<dbReference type="InterPro" id="IPR003777">
    <property type="entry name" value="XdhC_CoxI"/>
</dbReference>
<dbReference type="RefSeq" id="WP_180567124.1">
    <property type="nucleotide sequence ID" value="NZ_JACCKB010000003.1"/>
</dbReference>
<evidence type="ECO:0000259" key="1">
    <source>
        <dbReference type="Pfam" id="PF02625"/>
    </source>
</evidence>
<reference evidence="3 4" key="1">
    <citation type="submission" date="2020-07" db="EMBL/GenBank/DDBJ databases">
        <title>Endozoicomonas sp. nov., isolated from sediment.</title>
        <authorList>
            <person name="Gu T."/>
        </authorList>
    </citation>
    <scope>NUCLEOTIDE SEQUENCE [LARGE SCALE GENOMIC DNA]</scope>
    <source>
        <strain evidence="3 4">SM1973</strain>
    </source>
</reference>
<dbReference type="PANTHER" id="PTHR30388">
    <property type="entry name" value="ALDEHYDE OXIDOREDUCTASE MOLYBDENUM COFACTOR ASSEMBLY PROTEIN"/>
    <property type="match status" value="1"/>
</dbReference>
<keyword evidence="4" id="KW-1185">Reference proteome</keyword>
<name>A0A853I6A8_9GAMM</name>
<evidence type="ECO:0000313" key="3">
    <source>
        <dbReference type="EMBL" id="NYZ65097.1"/>
    </source>
</evidence>